<comment type="caution">
    <text evidence="2">The sequence shown here is derived from an EMBL/GenBank/DDBJ whole genome shotgun (WGS) entry which is preliminary data.</text>
</comment>
<feature type="region of interest" description="Disordered" evidence="1">
    <location>
        <begin position="48"/>
        <end position="85"/>
    </location>
</feature>
<evidence type="ECO:0000313" key="3">
    <source>
        <dbReference type="Proteomes" id="UP000216339"/>
    </source>
</evidence>
<evidence type="ECO:0000256" key="1">
    <source>
        <dbReference type="SAM" id="MobiDB-lite"/>
    </source>
</evidence>
<proteinExistence type="predicted"/>
<keyword evidence="3" id="KW-1185">Reference proteome</keyword>
<feature type="compositionally biased region" description="Basic and acidic residues" evidence="1">
    <location>
        <begin position="48"/>
        <end position="72"/>
    </location>
</feature>
<organism evidence="2 3">
    <name type="scientific">Rubrivirga marina</name>
    <dbReference type="NCBI Taxonomy" id="1196024"/>
    <lineage>
        <taxon>Bacteria</taxon>
        <taxon>Pseudomonadati</taxon>
        <taxon>Rhodothermota</taxon>
        <taxon>Rhodothermia</taxon>
        <taxon>Rhodothermales</taxon>
        <taxon>Rubricoccaceae</taxon>
        <taxon>Rubrivirga</taxon>
    </lineage>
</organism>
<sequence>MGSRHAAFTDLPLLEASDPVETGTEVATAAVREVAACFFEAVFSGRRLAEDPREGRPRQPEYARPPHERVDEPDADGLPGRPELLRHGHARPARFEAPLARARAHETPNPVAEVSDRLVRDPCVVPVEDTEAAAVDGDAEAPVRAPPPLYTPLGSP</sequence>
<protein>
    <submittedName>
        <fullName evidence="2">Uncharacterized protein</fullName>
    </submittedName>
</protein>
<gene>
    <name evidence="2" type="ORF">BSZ37_05315</name>
</gene>
<feature type="compositionally biased region" description="Pro residues" evidence="1">
    <location>
        <begin position="144"/>
        <end position="156"/>
    </location>
</feature>
<dbReference type="Proteomes" id="UP000216339">
    <property type="component" value="Unassembled WGS sequence"/>
</dbReference>
<accession>A0A271IY63</accession>
<dbReference type="EMBL" id="MQWD01000001">
    <property type="protein sequence ID" value="PAP75898.1"/>
    <property type="molecule type" value="Genomic_DNA"/>
</dbReference>
<feature type="region of interest" description="Disordered" evidence="1">
    <location>
        <begin position="1"/>
        <end position="20"/>
    </location>
</feature>
<evidence type="ECO:0000313" key="2">
    <source>
        <dbReference type="EMBL" id="PAP75898.1"/>
    </source>
</evidence>
<feature type="region of interest" description="Disordered" evidence="1">
    <location>
        <begin position="131"/>
        <end position="156"/>
    </location>
</feature>
<name>A0A271IY63_9BACT</name>
<dbReference type="AlphaFoldDB" id="A0A271IY63"/>
<reference evidence="2 3" key="1">
    <citation type="submission" date="2016-11" db="EMBL/GenBank/DDBJ databases">
        <title>Study of marine rhodopsin-containing bacteria.</title>
        <authorList>
            <person name="Yoshizawa S."/>
            <person name="Kumagai Y."/>
            <person name="Kogure K."/>
        </authorList>
    </citation>
    <scope>NUCLEOTIDE SEQUENCE [LARGE SCALE GENOMIC DNA]</scope>
    <source>
        <strain evidence="2 3">SAORIC-28</strain>
    </source>
</reference>